<dbReference type="InterPro" id="IPR050067">
    <property type="entry name" value="IPM_dehydratase_rel_enz"/>
</dbReference>
<keyword evidence="3 6" id="KW-0408">Iron</keyword>
<evidence type="ECO:0000256" key="5">
    <source>
        <dbReference type="ARBA" id="ARBA00023239"/>
    </source>
</evidence>
<dbReference type="EMBL" id="CP096115">
    <property type="protein sequence ID" value="UUX91550.1"/>
    <property type="molecule type" value="Genomic_DNA"/>
</dbReference>
<reference evidence="8" key="1">
    <citation type="submission" date="2022-04" db="EMBL/GenBank/DDBJ databases">
        <title>Complete genome of Methanoplanus endosymbiosus DSM 3599.</title>
        <authorList>
            <person name="Chen S.-C."/>
            <person name="You Y.-T."/>
            <person name="Zhou Y.-Z."/>
            <person name="Lai M.-C."/>
        </authorList>
    </citation>
    <scope>NUCLEOTIDE SEQUENCE</scope>
    <source>
        <strain evidence="8">DSM 3599</strain>
    </source>
</reference>
<accession>A0A9E7PK68</accession>
<feature type="domain" description="Aconitase/3-isopropylmalate dehydratase large subunit alpha/beta/alpha" evidence="7">
    <location>
        <begin position="274"/>
        <end position="395"/>
    </location>
</feature>
<organism evidence="8 9">
    <name type="scientific">Methanoplanus endosymbiosus</name>
    <dbReference type="NCBI Taxonomy" id="33865"/>
    <lineage>
        <taxon>Archaea</taxon>
        <taxon>Methanobacteriati</taxon>
        <taxon>Methanobacteriota</taxon>
        <taxon>Stenosarchaea group</taxon>
        <taxon>Methanomicrobia</taxon>
        <taxon>Methanomicrobiales</taxon>
        <taxon>Methanomicrobiaceae</taxon>
        <taxon>Methanoplanus</taxon>
    </lineage>
</organism>
<dbReference type="InterPro" id="IPR036008">
    <property type="entry name" value="Aconitase_4Fe-4S_dom"/>
</dbReference>
<dbReference type="GO" id="GO:0003861">
    <property type="term" value="F:3-isopropylmalate dehydratase activity"/>
    <property type="evidence" value="ECO:0007669"/>
    <property type="project" value="UniProtKB-UniRule"/>
</dbReference>
<evidence type="ECO:0000256" key="2">
    <source>
        <dbReference type="ARBA" id="ARBA00022723"/>
    </source>
</evidence>
<dbReference type="PRINTS" id="PR00415">
    <property type="entry name" value="ACONITASE"/>
</dbReference>
<evidence type="ECO:0000313" key="8">
    <source>
        <dbReference type="EMBL" id="UUX91550.1"/>
    </source>
</evidence>
<dbReference type="GeneID" id="74307881"/>
<sequence length="403" mass="42906">MTTLSEKILGGREGSFVDRKVDRAFAHDGTGVLALDSFRKMGGERPENPDNISIIYDHIVPANNSTTADLQHELRNFSKDAGINFYDVGCGICHQVMSEGVCRPGEIVVGADSHTCTLGAFGAFATGVGATDMAAIWETGETWFKVPETIQVNLEGKLTGHTEAKDATLEYIRMLGMDGASYMALEFTGSGAESLPMEGRLTMSNMAIEAGAKAGLFYSDKVTAEYLAHLGIESERQAAENPSYAKEIDIDLENLSPMLAVPHRVDTGVPVEKYAGTALDQVFVGTCTNGRYEDLKRFADIVRGRTVKVRTVVVPASRSVLEKAVSTGILLDIIQAGCAIGTPGCGPCLGMHMGVLGEGEVGLSTANRNFKNRMGVGAEYYLCSPSTAAASALAGEIRSPEEN</sequence>
<dbReference type="HAMAP" id="MF_01027">
    <property type="entry name" value="LeuC_type2"/>
    <property type="match status" value="1"/>
</dbReference>
<feature type="domain" description="Aconitase/3-isopropylmalate dehydratase large subunit alpha/beta/alpha" evidence="7">
    <location>
        <begin position="18"/>
        <end position="273"/>
    </location>
</feature>
<dbReference type="Proteomes" id="UP001060368">
    <property type="component" value="Chromosome"/>
</dbReference>
<dbReference type="NCBIfam" id="NF001614">
    <property type="entry name" value="PRK00402.1"/>
    <property type="match status" value="1"/>
</dbReference>
<dbReference type="PROSITE" id="PS00450">
    <property type="entry name" value="ACONITASE_1"/>
    <property type="match status" value="1"/>
</dbReference>
<keyword evidence="2 6" id="KW-0479">Metal-binding</keyword>
<keyword evidence="5 6" id="KW-0456">Lyase</keyword>
<dbReference type="Pfam" id="PF00330">
    <property type="entry name" value="Aconitase"/>
    <property type="match status" value="2"/>
</dbReference>
<proteinExistence type="inferred from homology"/>
<dbReference type="GO" id="GO:0009098">
    <property type="term" value="P:L-leucine biosynthetic process"/>
    <property type="evidence" value="ECO:0007669"/>
    <property type="project" value="UniProtKB-UniRule"/>
</dbReference>
<dbReference type="PANTHER" id="PTHR43822">
    <property type="entry name" value="HOMOACONITASE, MITOCHONDRIAL-RELATED"/>
    <property type="match status" value="1"/>
</dbReference>
<comment type="subunit">
    <text evidence="6">Heterodimer of LeuC and LeuD.</text>
</comment>
<evidence type="ECO:0000256" key="6">
    <source>
        <dbReference type="HAMAP-Rule" id="MF_01027"/>
    </source>
</evidence>
<dbReference type="InterPro" id="IPR018136">
    <property type="entry name" value="Aconitase_4Fe-4S_BS"/>
</dbReference>
<feature type="binding site" evidence="6">
    <location>
        <position position="287"/>
    </location>
    <ligand>
        <name>[4Fe-4S] cluster</name>
        <dbReference type="ChEBI" id="CHEBI:49883"/>
    </ligand>
</feature>
<name>A0A9E7PK68_9EURY</name>
<dbReference type="PROSITE" id="PS01244">
    <property type="entry name" value="ACONITASE_2"/>
    <property type="match status" value="1"/>
</dbReference>
<dbReference type="GO" id="GO:0051539">
    <property type="term" value="F:4 iron, 4 sulfur cluster binding"/>
    <property type="evidence" value="ECO:0007669"/>
    <property type="project" value="UniProtKB-KW"/>
</dbReference>
<dbReference type="GO" id="GO:0046872">
    <property type="term" value="F:metal ion binding"/>
    <property type="evidence" value="ECO:0007669"/>
    <property type="project" value="UniProtKB-KW"/>
</dbReference>
<keyword evidence="6" id="KW-0028">Amino-acid biosynthesis</keyword>
<dbReference type="RefSeq" id="WP_257741702.1">
    <property type="nucleotide sequence ID" value="NZ_CP096115.1"/>
</dbReference>
<evidence type="ECO:0000256" key="1">
    <source>
        <dbReference type="ARBA" id="ARBA00022485"/>
    </source>
</evidence>
<comment type="cofactor">
    <cofactor evidence="6">
        <name>[4Fe-4S] cluster</name>
        <dbReference type="ChEBI" id="CHEBI:49883"/>
    </cofactor>
    <text evidence="6">Binds 1 [4Fe-4S] cluster per subunit.</text>
</comment>
<dbReference type="EC" id="4.2.1.33" evidence="6"/>
<dbReference type="SUPFAM" id="SSF53732">
    <property type="entry name" value="Aconitase iron-sulfur domain"/>
    <property type="match status" value="1"/>
</dbReference>
<dbReference type="NCBIfam" id="TIGR02086">
    <property type="entry name" value="IPMI_arch"/>
    <property type="match status" value="1"/>
</dbReference>
<comment type="function">
    <text evidence="6">Catalyzes the isomerization between 2-isopropylmalate and 3-isopropylmalate, via the formation of 2-isopropylmaleate.</text>
</comment>
<dbReference type="InterPro" id="IPR011826">
    <property type="entry name" value="HAcnase/IPMdehydase_lsu_prok"/>
</dbReference>
<keyword evidence="4 6" id="KW-0411">Iron-sulfur</keyword>
<gene>
    <name evidence="6" type="primary">leuC</name>
    <name evidence="8" type="ORF">L6E24_09225</name>
</gene>
<keyword evidence="9" id="KW-1185">Reference proteome</keyword>
<evidence type="ECO:0000259" key="7">
    <source>
        <dbReference type="Pfam" id="PF00330"/>
    </source>
</evidence>
<dbReference type="NCBIfam" id="TIGR01343">
    <property type="entry name" value="hacA_fam"/>
    <property type="match status" value="1"/>
</dbReference>
<evidence type="ECO:0000313" key="9">
    <source>
        <dbReference type="Proteomes" id="UP001060368"/>
    </source>
</evidence>
<dbReference type="PANTHER" id="PTHR43822:SF2">
    <property type="entry name" value="HOMOACONITASE, MITOCHONDRIAL"/>
    <property type="match status" value="1"/>
</dbReference>
<comment type="catalytic activity">
    <reaction evidence="6">
        <text>(2R,3S)-3-isopropylmalate = (2S)-2-isopropylmalate</text>
        <dbReference type="Rhea" id="RHEA:32287"/>
        <dbReference type="ChEBI" id="CHEBI:1178"/>
        <dbReference type="ChEBI" id="CHEBI:35121"/>
        <dbReference type="EC" id="4.2.1.33"/>
    </reaction>
</comment>
<comment type="pathway">
    <text evidence="6">Amino-acid biosynthesis; L-leucine biosynthesis; L-leucine from 3-methyl-2-oxobutanoate: step 2/4.</text>
</comment>
<comment type="similarity">
    <text evidence="6">Belongs to the aconitase/IPM isomerase family. LeuC type 2 subfamily.</text>
</comment>
<evidence type="ECO:0000256" key="4">
    <source>
        <dbReference type="ARBA" id="ARBA00023014"/>
    </source>
</evidence>
<dbReference type="InterPro" id="IPR001030">
    <property type="entry name" value="Acoase/IPM_deHydtase_lsu_aba"/>
</dbReference>
<dbReference type="KEGG" id="mend:L6E24_09225"/>
<feature type="binding site" evidence="6">
    <location>
        <position position="348"/>
    </location>
    <ligand>
        <name>[4Fe-4S] cluster</name>
        <dbReference type="ChEBI" id="CHEBI:49883"/>
    </ligand>
</feature>
<dbReference type="InterPro" id="IPR015931">
    <property type="entry name" value="Acnase/IPM_dHydase_lsu_aba_1/3"/>
</dbReference>
<keyword evidence="6" id="KW-0100">Branched-chain amino acid biosynthesis</keyword>
<evidence type="ECO:0000256" key="3">
    <source>
        <dbReference type="ARBA" id="ARBA00023004"/>
    </source>
</evidence>
<keyword evidence="1 6" id="KW-0004">4Fe-4S</keyword>
<dbReference type="Gene3D" id="3.30.499.10">
    <property type="entry name" value="Aconitase, domain 3"/>
    <property type="match status" value="2"/>
</dbReference>
<dbReference type="InterPro" id="IPR006251">
    <property type="entry name" value="Homoacnase/IPMdehydase_lsu"/>
</dbReference>
<protein>
    <recommendedName>
        <fullName evidence="6">3-isopropylmalate dehydratase large subunit</fullName>
        <ecNumber evidence="6">4.2.1.33</ecNumber>
    </recommendedName>
    <alternativeName>
        <fullName evidence="6">Alpha-IPM isomerase</fullName>
        <shortName evidence="6">IPMI</shortName>
    </alternativeName>
    <alternativeName>
        <fullName evidence="6">Isopropylmalate isomerase</fullName>
    </alternativeName>
</protein>
<dbReference type="AlphaFoldDB" id="A0A9E7PK68"/>
<feature type="binding site" evidence="6">
    <location>
        <position position="345"/>
    </location>
    <ligand>
        <name>[4Fe-4S] cluster</name>
        <dbReference type="ChEBI" id="CHEBI:49883"/>
    </ligand>
</feature>
<keyword evidence="6" id="KW-0432">Leucine biosynthesis</keyword>